<gene>
    <name evidence="10" type="ordered locus">Dred_1864</name>
</gene>
<reference evidence="10 11" key="1">
    <citation type="submission" date="2007-03" db="EMBL/GenBank/DDBJ databases">
        <title>Complete sequence of Desulfotomaculum reducens MI-1.</title>
        <authorList>
            <consortium name="US DOE Joint Genome Institute"/>
            <person name="Copeland A."/>
            <person name="Lucas S."/>
            <person name="Lapidus A."/>
            <person name="Barry K."/>
            <person name="Detter J.C."/>
            <person name="Glavina del Rio T."/>
            <person name="Hammon N."/>
            <person name="Israni S."/>
            <person name="Dalin E."/>
            <person name="Tice H."/>
            <person name="Pitluck S."/>
            <person name="Sims D."/>
            <person name="Brettin T."/>
            <person name="Bruce D."/>
            <person name="Han C."/>
            <person name="Tapia R."/>
            <person name="Schmutz J."/>
            <person name="Larimer F."/>
            <person name="Land M."/>
            <person name="Hauser L."/>
            <person name="Kyrpides N."/>
            <person name="Kim E."/>
            <person name="Tebo B.M."/>
            <person name="Richardson P."/>
        </authorList>
    </citation>
    <scope>NUCLEOTIDE SEQUENCE [LARGE SCALE GENOMIC DNA]</scope>
    <source>
        <strain evidence="10 11">MI-1</strain>
    </source>
</reference>
<dbReference type="InterPro" id="IPR001789">
    <property type="entry name" value="Sig_transdc_resp-reg_receiver"/>
</dbReference>
<dbReference type="eggNOG" id="COG2197">
    <property type="taxonomic scope" value="Bacteria"/>
</dbReference>
<keyword evidence="4" id="KW-0238">DNA-binding</keyword>
<proteinExistence type="predicted"/>
<feature type="domain" description="Response regulatory" evidence="9">
    <location>
        <begin position="6"/>
        <end position="121"/>
    </location>
</feature>
<evidence type="ECO:0000256" key="6">
    <source>
        <dbReference type="ARBA" id="ARBA00024867"/>
    </source>
</evidence>
<dbReference type="PROSITE" id="PS50110">
    <property type="entry name" value="RESPONSE_REGULATORY"/>
    <property type="match status" value="1"/>
</dbReference>
<dbReference type="Pfam" id="PF00196">
    <property type="entry name" value="GerE"/>
    <property type="match status" value="1"/>
</dbReference>
<dbReference type="Pfam" id="PF00072">
    <property type="entry name" value="Response_reg"/>
    <property type="match status" value="1"/>
</dbReference>
<dbReference type="SUPFAM" id="SSF52172">
    <property type="entry name" value="CheY-like"/>
    <property type="match status" value="1"/>
</dbReference>
<sequence>MMEKIKIMLIEDHNVFREGLKKLLELEENMKVVAEAGSCQEAMTKISNQVDVILMDIGLPDGDGLDLVTVIKKQYPHIRHVALTTYDDPIFIKKAMECGVRGFVPKYAFFDEIKSAVLMTFRGGSYLYPGLNADTLLNLSDSGLSEKEIQLLQLLTSGKNQKEIASDLFISLSTFRRRLKDIFSKLNVHSVQEALTIAAKKGIIK</sequence>
<accession>A4J5N5</accession>
<dbReference type="CDD" id="cd17535">
    <property type="entry name" value="REC_NarL-like"/>
    <property type="match status" value="1"/>
</dbReference>
<dbReference type="AlphaFoldDB" id="A4J5N5"/>
<evidence type="ECO:0000256" key="5">
    <source>
        <dbReference type="ARBA" id="ARBA00023163"/>
    </source>
</evidence>
<dbReference type="PRINTS" id="PR00038">
    <property type="entry name" value="HTHLUXR"/>
</dbReference>
<dbReference type="KEGG" id="drm:Dred_1864"/>
<keyword evidence="3" id="KW-0805">Transcription regulation</keyword>
<dbReference type="PROSITE" id="PS50043">
    <property type="entry name" value="HTH_LUXR_2"/>
    <property type="match status" value="1"/>
</dbReference>
<dbReference type="GO" id="GO:0000160">
    <property type="term" value="P:phosphorelay signal transduction system"/>
    <property type="evidence" value="ECO:0007669"/>
    <property type="project" value="InterPro"/>
</dbReference>
<keyword evidence="5" id="KW-0804">Transcription</keyword>
<dbReference type="Gene3D" id="3.40.50.2300">
    <property type="match status" value="1"/>
</dbReference>
<dbReference type="EMBL" id="CP000612">
    <property type="protein sequence ID" value="ABO50388.1"/>
    <property type="molecule type" value="Genomic_DNA"/>
</dbReference>
<evidence type="ECO:0000256" key="1">
    <source>
        <dbReference type="ARBA" id="ARBA00018672"/>
    </source>
</evidence>
<dbReference type="HOGENOM" id="CLU_000445_90_0_9"/>
<feature type="domain" description="HTH luxR-type" evidence="8">
    <location>
        <begin position="137"/>
        <end position="202"/>
    </location>
</feature>
<evidence type="ECO:0000256" key="2">
    <source>
        <dbReference type="ARBA" id="ARBA00022553"/>
    </source>
</evidence>
<evidence type="ECO:0000256" key="7">
    <source>
        <dbReference type="PROSITE-ProRule" id="PRU00169"/>
    </source>
</evidence>
<dbReference type="InterPro" id="IPR000792">
    <property type="entry name" value="Tscrpt_reg_LuxR_C"/>
</dbReference>
<comment type="function">
    <text evidence="6">May play the central regulatory role in sporulation. It may be an element of the effector pathway responsible for the activation of sporulation genes in response to nutritional stress. Spo0A may act in concert with spo0H (a sigma factor) to control the expression of some genes that are critical to the sporulation process.</text>
</comment>
<dbReference type="SMART" id="SM00448">
    <property type="entry name" value="REC"/>
    <property type="match status" value="1"/>
</dbReference>
<evidence type="ECO:0000259" key="9">
    <source>
        <dbReference type="PROSITE" id="PS50110"/>
    </source>
</evidence>
<keyword evidence="2 7" id="KW-0597">Phosphoprotein</keyword>
<evidence type="ECO:0000313" key="10">
    <source>
        <dbReference type="EMBL" id="ABO50388.1"/>
    </source>
</evidence>
<dbReference type="SMART" id="SM00421">
    <property type="entry name" value="HTH_LUXR"/>
    <property type="match status" value="1"/>
</dbReference>
<evidence type="ECO:0000259" key="8">
    <source>
        <dbReference type="PROSITE" id="PS50043"/>
    </source>
</evidence>
<dbReference type="GO" id="GO:0006355">
    <property type="term" value="P:regulation of DNA-templated transcription"/>
    <property type="evidence" value="ECO:0007669"/>
    <property type="project" value="InterPro"/>
</dbReference>
<dbReference type="Proteomes" id="UP000001556">
    <property type="component" value="Chromosome"/>
</dbReference>
<name>A4J5N5_DESRM</name>
<evidence type="ECO:0000256" key="4">
    <source>
        <dbReference type="ARBA" id="ARBA00023125"/>
    </source>
</evidence>
<dbReference type="SUPFAM" id="SSF46894">
    <property type="entry name" value="C-terminal effector domain of the bipartite response regulators"/>
    <property type="match status" value="1"/>
</dbReference>
<dbReference type="CDD" id="cd06170">
    <property type="entry name" value="LuxR_C_like"/>
    <property type="match status" value="1"/>
</dbReference>
<protein>
    <recommendedName>
        <fullName evidence="1">Stage 0 sporulation protein A homolog</fullName>
    </recommendedName>
</protein>
<dbReference type="STRING" id="349161.Dred_1864"/>
<dbReference type="InterPro" id="IPR058245">
    <property type="entry name" value="NreC/VraR/RcsB-like_REC"/>
</dbReference>
<evidence type="ECO:0000313" key="11">
    <source>
        <dbReference type="Proteomes" id="UP000001556"/>
    </source>
</evidence>
<dbReference type="InterPro" id="IPR039420">
    <property type="entry name" value="WalR-like"/>
</dbReference>
<dbReference type="GO" id="GO:0003677">
    <property type="term" value="F:DNA binding"/>
    <property type="evidence" value="ECO:0007669"/>
    <property type="project" value="UniProtKB-KW"/>
</dbReference>
<keyword evidence="11" id="KW-1185">Reference proteome</keyword>
<evidence type="ECO:0000256" key="3">
    <source>
        <dbReference type="ARBA" id="ARBA00023015"/>
    </source>
</evidence>
<dbReference type="InterPro" id="IPR011006">
    <property type="entry name" value="CheY-like_superfamily"/>
</dbReference>
<dbReference type="PANTHER" id="PTHR43214">
    <property type="entry name" value="TWO-COMPONENT RESPONSE REGULATOR"/>
    <property type="match status" value="1"/>
</dbReference>
<dbReference type="InterPro" id="IPR016032">
    <property type="entry name" value="Sig_transdc_resp-reg_C-effctor"/>
</dbReference>
<organism evidence="10 11">
    <name type="scientific">Desulforamulus reducens (strain ATCC BAA-1160 / DSM 100696 / MI-1)</name>
    <name type="common">Desulfotomaculum reducens</name>
    <dbReference type="NCBI Taxonomy" id="349161"/>
    <lineage>
        <taxon>Bacteria</taxon>
        <taxon>Bacillati</taxon>
        <taxon>Bacillota</taxon>
        <taxon>Clostridia</taxon>
        <taxon>Eubacteriales</taxon>
        <taxon>Peptococcaceae</taxon>
        <taxon>Desulforamulus</taxon>
    </lineage>
</organism>
<feature type="modified residue" description="4-aspartylphosphate" evidence="7">
    <location>
        <position position="56"/>
    </location>
</feature>